<accession>A0A6I2R296</accession>
<reference evidence="1 2" key="1">
    <citation type="journal article" date="2019" name="Nat. Med.">
        <title>A library of human gut bacterial isolates paired with longitudinal multiomics data enables mechanistic microbiome research.</title>
        <authorList>
            <person name="Poyet M."/>
            <person name="Groussin M."/>
            <person name="Gibbons S.M."/>
            <person name="Avila-Pacheco J."/>
            <person name="Jiang X."/>
            <person name="Kearney S.M."/>
            <person name="Perrotta A.R."/>
            <person name="Berdy B."/>
            <person name="Zhao S."/>
            <person name="Lieberman T.D."/>
            <person name="Swanson P.K."/>
            <person name="Smith M."/>
            <person name="Roesemann S."/>
            <person name="Alexander J.E."/>
            <person name="Rich S.A."/>
            <person name="Livny J."/>
            <person name="Vlamakis H."/>
            <person name="Clish C."/>
            <person name="Bullock K."/>
            <person name="Deik A."/>
            <person name="Scott J."/>
            <person name="Pierce K.A."/>
            <person name="Xavier R.J."/>
            <person name="Alm E.J."/>
        </authorList>
    </citation>
    <scope>NUCLEOTIDE SEQUENCE [LARGE SCALE GENOMIC DNA]</scope>
    <source>
        <strain evidence="1 2">BIOML-A2</strain>
    </source>
</reference>
<gene>
    <name evidence="1" type="ORF">GKE97_06105</name>
</gene>
<organism evidence="1 2">
    <name type="scientific">Flavonifractor plautii</name>
    <name type="common">Fusobacterium plautii</name>
    <dbReference type="NCBI Taxonomy" id="292800"/>
    <lineage>
        <taxon>Bacteria</taxon>
        <taxon>Bacillati</taxon>
        <taxon>Bacillota</taxon>
        <taxon>Clostridia</taxon>
        <taxon>Eubacteriales</taxon>
        <taxon>Oscillospiraceae</taxon>
        <taxon>Flavonifractor</taxon>
    </lineage>
</organism>
<comment type="caution">
    <text evidence="1">The sequence shown here is derived from an EMBL/GenBank/DDBJ whole genome shotgun (WGS) entry which is preliminary data.</text>
</comment>
<protein>
    <submittedName>
        <fullName evidence="1">Uncharacterized protein</fullName>
    </submittedName>
</protein>
<evidence type="ECO:0000313" key="2">
    <source>
        <dbReference type="Proteomes" id="UP000434475"/>
    </source>
</evidence>
<dbReference type="AlphaFoldDB" id="A0A6I2R296"/>
<name>A0A6I2R296_FLAPL</name>
<dbReference type="Proteomes" id="UP000434475">
    <property type="component" value="Unassembled WGS sequence"/>
</dbReference>
<dbReference type="RefSeq" id="WP_172697451.1">
    <property type="nucleotide sequence ID" value="NZ_CAXUMB010000001.1"/>
</dbReference>
<evidence type="ECO:0000313" key="1">
    <source>
        <dbReference type="EMBL" id="MSB19090.1"/>
    </source>
</evidence>
<proteinExistence type="predicted"/>
<sequence length="160" mass="18929">MNDVKRQAIDTMDELHRTIPYEDYCTVMDGLQDIETLQDRDEDLEELWASFADVPMNPETECIEEKFMGWEPGTSREEIWRWFDERHSKGVAYLLYNDGFDRTPETAKLLYLKQLCIECESSSCQFNHEGECRFAFVHERRPRINDIDGCIDYDYSEGGE</sequence>
<dbReference type="EMBL" id="WKPR01000004">
    <property type="protein sequence ID" value="MSB19090.1"/>
    <property type="molecule type" value="Genomic_DNA"/>
</dbReference>